<dbReference type="AlphaFoldDB" id="A0A2G5D1K4"/>
<dbReference type="STRING" id="218851.A0A2G5D1K4"/>
<dbReference type="FunCoup" id="A0A2G5D1K4">
    <property type="interactions" value="521"/>
</dbReference>
<evidence type="ECO:0000313" key="3">
    <source>
        <dbReference type="Proteomes" id="UP000230069"/>
    </source>
</evidence>
<sequence length="125" mass="14739">MRKPILICLLLIMVLGFCVYFKLWSIDSEFSQEDREIIRRQFDLANREAMDESAEWRFKYDMELDRATKCAMELTQVKEALQSKTKEVADINKNLDILQKENIGLLERVESLTQELQAKKMNCSL</sequence>
<organism evidence="2 3">
    <name type="scientific">Aquilegia coerulea</name>
    <name type="common">Rocky mountain columbine</name>
    <dbReference type="NCBI Taxonomy" id="218851"/>
    <lineage>
        <taxon>Eukaryota</taxon>
        <taxon>Viridiplantae</taxon>
        <taxon>Streptophyta</taxon>
        <taxon>Embryophyta</taxon>
        <taxon>Tracheophyta</taxon>
        <taxon>Spermatophyta</taxon>
        <taxon>Magnoliopsida</taxon>
        <taxon>Ranunculales</taxon>
        <taxon>Ranunculaceae</taxon>
        <taxon>Thalictroideae</taxon>
        <taxon>Aquilegia</taxon>
    </lineage>
</organism>
<evidence type="ECO:0000256" key="1">
    <source>
        <dbReference type="SAM" id="Coils"/>
    </source>
</evidence>
<dbReference type="OrthoDB" id="782563at2759"/>
<proteinExistence type="predicted"/>
<reference evidence="2 3" key="1">
    <citation type="submission" date="2017-09" db="EMBL/GenBank/DDBJ databases">
        <title>WGS assembly of Aquilegia coerulea Goldsmith.</title>
        <authorList>
            <person name="Hodges S."/>
            <person name="Kramer E."/>
            <person name="Nordborg M."/>
            <person name="Tomkins J."/>
            <person name="Borevitz J."/>
            <person name="Derieg N."/>
            <person name="Yan J."/>
            <person name="Mihaltcheva S."/>
            <person name="Hayes R.D."/>
            <person name="Rokhsar D."/>
        </authorList>
    </citation>
    <scope>NUCLEOTIDE SEQUENCE [LARGE SCALE GENOMIC DNA]</scope>
    <source>
        <strain evidence="3">cv. Goldsmith</strain>
    </source>
</reference>
<dbReference type="InParanoid" id="A0A2G5D1K4"/>
<protein>
    <submittedName>
        <fullName evidence="2">Uncharacterized protein</fullName>
    </submittedName>
</protein>
<keyword evidence="1" id="KW-0175">Coiled coil</keyword>
<gene>
    <name evidence="2" type="ORF">AQUCO_03000160v1</name>
</gene>
<feature type="coiled-coil region" evidence="1">
    <location>
        <begin position="74"/>
        <end position="115"/>
    </location>
</feature>
<dbReference type="PANTHER" id="PTHR37215">
    <property type="entry name" value="ACYL-COA-BINDING DOMAIN PROTEIN"/>
    <property type="match status" value="1"/>
</dbReference>
<evidence type="ECO:0000313" key="2">
    <source>
        <dbReference type="EMBL" id="PIA37374.1"/>
    </source>
</evidence>
<name>A0A2G5D1K4_AQUCA</name>
<dbReference type="EMBL" id="KZ305047">
    <property type="protein sequence ID" value="PIA37374.1"/>
    <property type="molecule type" value="Genomic_DNA"/>
</dbReference>
<dbReference type="PANTHER" id="PTHR37215:SF1">
    <property type="entry name" value="ACYL-COA-BINDING DOMAIN PROTEIN"/>
    <property type="match status" value="1"/>
</dbReference>
<keyword evidence="3" id="KW-1185">Reference proteome</keyword>
<accession>A0A2G5D1K4</accession>
<dbReference type="Proteomes" id="UP000230069">
    <property type="component" value="Unassembled WGS sequence"/>
</dbReference>